<proteinExistence type="inferred from homology"/>
<comment type="caution">
    <text evidence="6">The sequence shown here is derived from an EMBL/GenBank/DDBJ whole genome shotgun (WGS) entry which is preliminary data.</text>
</comment>
<dbReference type="eggNOG" id="COG0583">
    <property type="taxonomic scope" value="Bacteria"/>
</dbReference>
<dbReference type="EMBL" id="ANIN01000001">
    <property type="protein sequence ID" value="ELA09108.1"/>
    <property type="molecule type" value="Genomic_DNA"/>
</dbReference>
<dbReference type="PROSITE" id="PS50931">
    <property type="entry name" value="HTH_LYSR"/>
    <property type="match status" value="1"/>
</dbReference>
<keyword evidence="3" id="KW-0238">DNA-binding</keyword>
<keyword evidence="7" id="KW-1185">Reference proteome</keyword>
<sequence length="345" mass="39502">MNLQRVDLNLLVHLDVLLREKNVTRASEQLGITQPAMSNILRRLRKLFNDPLLIRSSEGMTPTERAMELQPRIRELLSDIGLLLEPRTEFRPYTSSRIFRIMTSDYAEATLVPRLVKALRAEAPNVILDFLTPSDVSYRDMEQGKVDLAINRFNEIPQSFHQVLVWRDTFSCLLSADSPYVHRFNLKNYLSAQHIWVSKTGMGVGFGVNPEKSGGLGSIDQALHRLGQKRQISVFTRHYQMPAMLTANKDLIATLPTRVARMQATNDSIVIKEPPFFIPEFELTMAWSPLLQHHPAHRWLRQLILHVARQVIAEEETIAPMQDTLQDGSMYTQASNLVEIDPDRQ</sequence>
<comment type="similarity">
    <text evidence="1">Belongs to the LysR transcriptional regulatory family.</text>
</comment>
<dbReference type="PANTHER" id="PTHR30118:SF15">
    <property type="entry name" value="TRANSCRIPTIONAL REGULATORY PROTEIN"/>
    <property type="match status" value="1"/>
</dbReference>
<dbReference type="GO" id="GO:0003677">
    <property type="term" value="F:DNA binding"/>
    <property type="evidence" value="ECO:0007669"/>
    <property type="project" value="UniProtKB-KW"/>
</dbReference>
<dbReference type="Gene3D" id="1.10.10.10">
    <property type="entry name" value="Winged helix-like DNA-binding domain superfamily/Winged helix DNA-binding domain"/>
    <property type="match status" value="1"/>
</dbReference>
<evidence type="ECO:0000259" key="5">
    <source>
        <dbReference type="PROSITE" id="PS50931"/>
    </source>
</evidence>
<dbReference type="Gene3D" id="3.40.190.10">
    <property type="entry name" value="Periplasmic binding protein-like II"/>
    <property type="match status" value="2"/>
</dbReference>
<dbReference type="InterPro" id="IPR050389">
    <property type="entry name" value="LysR-type_TF"/>
</dbReference>
<dbReference type="AlphaFoldDB" id="L2F9H3"/>
<keyword evidence="2" id="KW-0805">Transcription regulation</keyword>
<dbReference type="InterPro" id="IPR005119">
    <property type="entry name" value="LysR_subst-bd"/>
</dbReference>
<dbReference type="SUPFAM" id="SSF53850">
    <property type="entry name" value="Periplasmic binding protein-like II"/>
    <property type="match status" value="1"/>
</dbReference>
<evidence type="ECO:0000256" key="2">
    <source>
        <dbReference type="ARBA" id="ARBA00023015"/>
    </source>
</evidence>
<dbReference type="InterPro" id="IPR036388">
    <property type="entry name" value="WH-like_DNA-bd_sf"/>
</dbReference>
<dbReference type="PANTHER" id="PTHR30118">
    <property type="entry name" value="HTH-TYPE TRANSCRIPTIONAL REGULATOR LEUO-RELATED"/>
    <property type="match status" value="1"/>
</dbReference>
<evidence type="ECO:0000313" key="7">
    <source>
        <dbReference type="Proteomes" id="UP000023795"/>
    </source>
</evidence>
<gene>
    <name evidence="6" type="ORF">MOMA_01835</name>
</gene>
<organism evidence="6 7">
    <name type="scientific">Moraxella macacae 0408225</name>
    <dbReference type="NCBI Taxonomy" id="1230338"/>
    <lineage>
        <taxon>Bacteria</taxon>
        <taxon>Pseudomonadati</taxon>
        <taxon>Pseudomonadota</taxon>
        <taxon>Gammaproteobacteria</taxon>
        <taxon>Moraxellales</taxon>
        <taxon>Moraxellaceae</taxon>
        <taxon>Moraxella</taxon>
    </lineage>
</organism>
<protein>
    <submittedName>
        <fullName evidence="6">LysR family transcriptional regulator</fullName>
    </submittedName>
</protein>
<dbReference type="SUPFAM" id="SSF46785">
    <property type="entry name" value="Winged helix' DNA-binding domain"/>
    <property type="match status" value="1"/>
</dbReference>
<dbReference type="PRINTS" id="PR00039">
    <property type="entry name" value="HTHLYSR"/>
</dbReference>
<dbReference type="Proteomes" id="UP000023795">
    <property type="component" value="Unassembled WGS sequence"/>
</dbReference>
<dbReference type="InterPro" id="IPR036390">
    <property type="entry name" value="WH_DNA-bd_sf"/>
</dbReference>
<dbReference type="STRING" id="1230338.MOMA_01835"/>
<keyword evidence="4" id="KW-0804">Transcription</keyword>
<dbReference type="GO" id="GO:0003700">
    <property type="term" value="F:DNA-binding transcription factor activity"/>
    <property type="evidence" value="ECO:0007669"/>
    <property type="project" value="InterPro"/>
</dbReference>
<dbReference type="Pfam" id="PF03466">
    <property type="entry name" value="LysR_substrate"/>
    <property type="match status" value="1"/>
</dbReference>
<dbReference type="InterPro" id="IPR037402">
    <property type="entry name" value="YidZ_PBP2"/>
</dbReference>
<dbReference type="Pfam" id="PF00126">
    <property type="entry name" value="HTH_1"/>
    <property type="match status" value="1"/>
</dbReference>
<evidence type="ECO:0000256" key="4">
    <source>
        <dbReference type="ARBA" id="ARBA00023163"/>
    </source>
</evidence>
<evidence type="ECO:0000256" key="3">
    <source>
        <dbReference type="ARBA" id="ARBA00023125"/>
    </source>
</evidence>
<evidence type="ECO:0000256" key="1">
    <source>
        <dbReference type="ARBA" id="ARBA00009437"/>
    </source>
</evidence>
<accession>L2F9H3</accession>
<dbReference type="OrthoDB" id="8720143at2"/>
<dbReference type="InterPro" id="IPR000847">
    <property type="entry name" value="LysR_HTH_N"/>
</dbReference>
<evidence type="ECO:0000313" key="6">
    <source>
        <dbReference type="EMBL" id="ELA09108.1"/>
    </source>
</evidence>
<name>L2F9H3_9GAMM</name>
<dbReference type="PATRIC" id="fig|1230338.3.peg.404"/>
<feature type="domain" description="HTH lysR-type" evidence="5">
    <location>
        <begin position="6"/>
        <end position="63"/>
    </location>
</feature>
<reference evidence="6 7" key="1">
    <citation type="journal article" date="2013" name="Genome Announc.">
        <title>Genome Sequence of Moraxella macacae 0408225, a Novel Bacterial Species Isolated from a Cynomolgus Macaque with Epistaxis.</title>
        <authorList>
            <person name="Ladner J.T."/>
            <person name="Whitehouse C.A."/>
            <person name="Koroleva G.I."/>
            <person name="Palacios G.F."/>
        </authorList>
    </citation>
    <scope>NUCLEOTIDE SEQUENCE [LARGE SCALE GENOMIC DNA]</scope>
    <source>
        <strain evidence="6 7">0408225</strain>
    </source>
</reference>
<dbReference type="RefSeq" id="WP_009766928.1">
    <property type="nucleotide sequence ID" value="NZ_ANIN01000001.1"/>
</dbReference>
<dbReference type="CDD" id="cd08417">
    <property type="entry name" value="PBP2_Nitroaromatics_like"/>
    <property type="match status" value="1"/>
</dbReference>